<dbReference type="Pfam" id="PF07228">
    <property type="entry name" value="SpoIIE"/>
    <property type="match status" value="1"/>
</dbReference>
<evidence type="ECO:0000313" key="4">
    <source>
        <dbReference type="Proteomes" id="UP000439994"/>
    </source>
</evidence>
<dbReference type="Proteomes" id="UP000439994">
    <property type="component" value="Unassembled WGS sequence"/>
</dbReference>
<feature type="domain" description="PPM-type phosphatase" evidence="2">
    <location>
        <begin position="2"/>
        <end position="182"/>
    </location>
</feature>
<evidence type="ECO:0000259" key="2">
    <source>
        <dbReference type="SMART" id="SM00331"/>
    </source>
</evidence>
<dbReference type="EMBL" id="WOCD01000003">
    <property type="protein sequence ID" value="MUH72319.1"/>
    <property type="molecule type" value="Genomic_DNA"/>
</dbReference>
<proteinExistence type="predicted"/>
<comment type="caution">
    <text evidence="3">The sequence shown here is derived from an EMBL/GenBank/DDBJ whole genome shotgun (WGS) entry which is preliminary data.</text>
</comment>
<dbReference type="InterPro" id="IPR052016">
    <property type="entry name" value="Bact_Sigma-Reg"/>
</dbReference>
<sequence length="259" mass="28472">MGDFTGHGLAASIGTLPVSRAFYALTQKGLSIPDIATEINKTLYELLPTEMFCAAAIVELNYNATQISVWAGGVPDLYLLHPNGGVKSTIPSMHMPLGVLPTLEFEDTQSIYHVKKLDTLLIYSDGLIELENASQELFGEDKLNALLSNGTTSNMDSLIQSVKEHKGQCSQNDDITIIELKCDVPELPCEQLEKFSIMPQQQTVKLSADYLKRVNPISEITETVCSIKGVLRHKSNIFLILSEAYNNALEHGVLKMDSN</sequence>
<dbReference type="GO" id="GO:0016791">
    <property type="term" value="F:phosphatase activity"/>
    <property type="evidence" value="ECO:0007669"/>
    <property type="project" value="TreeGrafter"/>
</dbReference>
<accession>A0A6N8FA17</accession>
<evidence type="ECO:0000313" key="3">
    <source>
        <dbReference type="EMBL" id="MUH72319.1"/>
    </source>
</evidence>
<dbReference type="InterPro" id="IPR036457">
    <property type="entry name" value="PPM-type-like_dom_sf"/>
</dbReference>
<dbReference type="PANTHER" id="PTHR43156:SF2">
    <property type="entry name" value="STAGE II SPORULATION PROTEIN E"/>
    <property type="match status" value="1"/>
</dbReference>
<dbReference type="AlphaFoldDB" id="A0A6N8FA17"/>
<dbReference type="Gene3D" id="3.60.40.10">
    <property type="entry name" value="PPM-type phosphatase domain"/>
    <property type="match status" value="1"/>
</dbReference>
<organism evidence="3 4">
    <name type="scientific">Psychrosphaera haliotis</name>
    <dbReference type="NCBI Taxonomy" id="555083"/>
    <lineage>
        <taxon>Bacteria</taxon>
        <taxon>Pseudomonadati</taxon>
        <taxon>Pseudomonadota</taxon>
        <taxon>Gammaproteobacteria</taxon>
        <taxon>Alteromonadales</taxon>
        <taxon>Pseudoalteromonadaceae</taxon>
        <taxon>Psychrosphaera</taxon>
    </lineage>
</organism>
<dbReference type="OrthoDB" id="9811749at2"/>
<dbReference type="PANTHER" id="PTHR43156">
    <property type="entry name" value="STAGE II SPORULATION PROTEIN E-RELATED"/>
    <property type="match status" value="1"/>
</dbReference>
<name>A0A6N8FA17_9GAMM</name>
<reference evidence="3 4" key="1">
    <citation type="submission" date="2019-11" db="EMBL/GenBank/DDBJ databases">
        <title>P. haliotis isolates from Z. marina roots.</title>
        <authorList>
            <person name="Cohen M."/>
            <person name="Jospin G."/>
            <person name="Eisen J.A."/>
            <person name="Coil D.A."/>
        </authorList>
    </citation>
    <scope>NUCLEOTIDE SEQUENCE [LARGE SCALE GENOMIC DNA]</scope>
    <source>
        <strain evidence="3 4">UCD-MCMsp1aY</strain>
    </source>
</reference>
<keyword evidence="1" id="KW-0378">Hydrolase</keyword>
<keyword evidence="4" id="KW-1185">Reference proteome</keyword>
<evidence type="ECO:0000256" key="1">
    <source>
        <dbReference type="ARBA" id="ARBA00022801"/>
    </source>
</evidence>
<gene>
    <name evidence="3" type="ORF">GNP35_07420</name>
</gene>
<dbReference type="SMART" id="SM00331">
    <property type="entry name" value="PP2C_SIG"/>
    <property type="match status" value="1"/>
</dbReference>
<protein>
    <submittedName>
        <fullName evidence="3">SpoIIE family protein phosphatase</fullName>
    </submittedName>
</protein>
<dbReference type="InterPro" id="IPR001932">
    <property type="entry name" value="PPM-type_phosphatase-like_dom"/>
</dbReference>